<evidence type="ECO:0000259" key="13">
    <source>
        <dbReference type="Pfam" id="PF17837"/>
    </source>
</evidence>
<reference evidence="14 15" key="1">
    <citation type="submission" date="2020-08" db="EMBL/GenBank/DDBJ databases">
        <title>Novel species isolated from subtropical streams in China.</title>
        <authorList>
            <person name="Lu H."/>
        </authorList>
    </citation>
    <scope>NUCLEOTIDE SEQUENCE [LARGE SCALE GENOMIC DNA]</scope>
    <source>
        <strain evidence="14 15">CY22W</strain>
    </source>
</reference>
<evidence type="ECO:0000256" key="5">
    <source>
        <dbReference type="ARBA" id="ARBA00019087"/>
    </source>
</evidence>
<dbReference type="PANTHER" id="PTHR38096:SF1">
    <property type="entry name" value="ENTEROBACTIN SYNTHASE COMPONENT D"/>
    <property type="match status" value="1"/>
</dbReference>
<organism evidence="14 15">
    <name type="scientific">Undibacterium curvum</name>
    <dbReference type="NCBI Taxonomy" id="2762294"/>
    <lineage>
        <taxon>Bacteria</taxon>
        <taxon>Pseudomonadati</taxon>
        <taxon>Pseudomonadota</taxon>
        <taxon>Betaproteobacteria</taxon>
        <taxon>Burkholderiales</taxon>
        <taxon>Oxalobacteraceae</taxon>
        <taxon>Undibacterium</taxon>
    </lineage>
</organism>
<sequence length="241" mass="26086">MQCYHVCVELAHSIPFKFHMKTDTVSDSCWIRPLLPPEIFVAEATIESAHTETGLLAGLFSEEREAIARAVPRRQAEFASGRRLAHQALKQLNGLACAIPVAADRSPLWPAGIIGSITHSESVAAVAVTRVGGAWQALGIDLANIQRFEPDLARVICTPAERAAALPLPLVFSAKESLFKCLHPLTKVWMDFSDAEISLSSDSEFVAVLTKDCGHFANGTVITGRWREHAGTMCTAICLPA</sequence>
<comment type="function">
    <text evidence="1">Involved in the biosynthesis of the siderophore enterobactin (enterochelin), which is a macrocyclic trimeric lactone of N-(2,3-dihydroxybenzoyl)-serine. The serine trilactone serves as a scaffolding for the three catechol functionalities that provide hexadentate coordination for the tightly ligated iron(2+) atoms. Plays an essential role in the assembly of the enterobactin by catalyzing the transfer of the 4'-phosphopantetheine (Ppant) moiety from coenzyme A to the apo-domains of both EntB (ArCP domain) and EntF (PCP domain) to yield their holo-forms which make them competent for the activation of 2,3-dihydroxybenzoate (DHB) and L-serine, respectively.</text>
</comment>
<keyword evidence="6 14" id="KW-0808">Transferase</keyword>
<comment type="caution">
    <text evidence="14">The sequence shown here is derived from an EMBL/GenBank/DDBJ whole genome shotgun (WGS) entry which is preliminary data.</text>
</comment>
<dbReference type="Proteomes" id="UP000654304">
    <property type="component" value="Unassembled WGS sequence"/>
</dbReference>
<evidence type="ECO:0000259" key="12">
    <source>
        <dbReference type="Pfam" id="PF01648"/>
    </source>
</evidence>
<comment type="similarity">
    <text evidence="3">Belongs to the P-Pant transferase superfamily. EntD family.</text>
</comment>
<dbReference type="Pfam" id="PF17837">
    <property type="entry name" value="4PPT_N"/>
    <property type="match status" value="1"/>
</dbReference>
<dbReference type="PANTHER" id="PTHR38096">
    <property type="entry name" value="ENTEROBACTIN SYNTHASE COMPONENT D"/>
    <property type="match status" value="1"/>
</dbReference>
<protein>
    <recommendedName>
        <fullName evidence="5">Enterobactin synthase component D</fullName>
    </recommendedName>
    <alternativeName>
        <fullName evidence="8">4'-phosphopantetheinyl transferase EntD</fullName>
    </alternativeName>
    <alternativeName>
        <fullName evidence="9">Enterochelin synthase D</fullName>
    </alternativeName>
</protein>
<dbReference type="InterPro" id="IPR008278">
    <property type="entry name" value="4-PPantetheinyl_Trfase_dom"/>
</dbReference>
<accession>A0ABR7A9F2</accession>
<evidence type="ECO:0000256" key="8">
    <source>
        <dbReference type="ARBA" id="ARBA00029894"/>
    </source>
</evidence>
<evidence type="ECO:0000256" key="11">
    <source>
        <dbReference type="ARBA" id="ARBA00049191"/>
    </source>
</evidence>
<evidence type="ECO:0000256" key="10">
    <source>
        <dbReference type="ARBA" id="ARBA00049176"/>
    </source>
</evidence>
<name>A0ABR7A9F2_9BURK</name>
<dbReference type="EMBL" id="JACOGD010000011">
    <property type="protein sequence ID" value="MBC3933444.1"/>
    <property type="molecule type" value="Genomic_DNA"/>
</dbReference>
<dbReference type="InterPro" id="IPR003542">
    <property type="entry name" value="Enbac_synth_compD-like"/>
</dbReference>
<dbReference type="InterPro" id="IPR041354">
    <property type="entry name" value="4PPT_N"/>
</dbReference>
<evidence type="ECO:0000256" key="1">
    <source>
        <dbReference type="ARBA" id="ARBA00003937"/>
    </source>
</evidence>
<dbReference type="PRINTS" id="PR01399">
    <property type="entry name" value="ENTSNTHTASED"/>
</dbReference>
<evidence type="ECO:0000256" key="2">
    <source>
        <dbReference type="ARBA" id="ARBA00004993"/>
    </source>
</evidence>
<comment type="pathway">
    <text evidence="2">Siderophore biosynthesis; enterobactin biosynthesis.</text>
</comment>
<comment type="catalytic activity">
    <reaction evidence="10">
        <text>apo-[aryl-carrier protein] + CoA = holo-[aryl-carrier protein] + adenosine 3',5'-bisphosphate + H(+)</text>
        <dbReference type="Rhea" id="RHEA:48404"/>
        <dbReference type="Rhea" id="RHEA-COMP:15903"/>
        <dbReference type="Rhea" id="RHEA-COMP:17557"/>
        <dbReference type="ChEBI" id="CHEBI:15378"/>
        <dbReference type="ChEBI" id="CHEBI:29999"/>
        <dbReference type="ChEBI" id="CHEBI:57287"/>
        <dbReference type="ChEBI" id="CHEBI:58343"/>
        <dbReference type="ChEBI" id="CHEBI:64479"/>
    </reaction>
</comment>
<comment type="catalytic activity">
    <reaction evidence="11">
        <text>apo-[peptidyl-carrier protein] + CoA = holo-[peptidyl-carrier protein] + adenosine 3',5'-bisphosphate + H(+)</text>
        <dbReference type="Rhea" id="RHEA:46228"/>
        <dbReference type="Rhea" id="RHEA-COMP:11479"/>
        <dbReference type="Rhea" id="RHEA-COMP:11480"/>
        <dbReference type="ChEBI" id="CHEBI:15378"/>
        <dbReference type="ChEBI" id="CHEBI:29999"/>
        <dbReference type="ChEBI" id="CHEBI:57287"/>
        <dbReference type="ChEBI" id="CHEBI:58343"/>
        <dbReference type="ChEBI" id="CHEBI:64479"/>
    </reaction>
</comment>
<comment type="subunit">
    <text evidence="4">EntB, EntD, EntE, and EntF form a multienzyme complex called enterobactin synthase.</text>
</comment>
<dbReference type="Pfam" id="PF01648">
    <property type="entry name" value="ACPS"/>
    <property type="match status" value="1"/>
</dbReference>
<keyword evidence="15" id="KW-1185">Reference proteome</keyword>
<evidence type="ECO:0000256" key="4">
    <source>
        <dbReference type="ARBA" id="ARBA00011503"/>
    </source>
</evidence>
<feature type="domain" description="4'-phosphopantetheinyl transferase N-terminal" evidence="13">
    <location>
        <begin position="62"/>
        <end position="128"/>
    </location>
</feature>
<feature type="domain" description="4'-phosphopantetheinyl transferase" evidence="12">
    <location>
        <begin position="138"/>
        <end position="208"/>
    </location>
</feature>
<keyword evidence="7" id="KW-0259">Enterobactin biosynthesis</keyword>
<evidence type="ECO:0000256" key="6">
    <source>
        <dbReference type="ARBA" id="ARBA00022679"/>
    </source>
</evidence>
<evidence type="ECO:0000256" key="3">
    <source>
        <dbReference type="ARBA" id="ARBA00008342"/>
    </source>
</evidence>
<evidence type="ECO:0000256" key="9">
    <source>
        <dbReference type="ARBA" id="ARBA00031996"/>
    </source>
</evidence>
<gene>
    <name evidence="14" type="ORF">H8K43_17330</name>
</gene>
<dbReference type="SUPFAM" id="SSF56214">
    <property type="entry name" value="4'-phosphopantetheinyl transferase"/>
    <property type="match status" value="1"/>
</dbReference>
<dbReference type="InterPro" id="IPR037143">
    <property type="entry name" value="4-PPantetheinyl_Trfase_dom_sf"/>
</dbReference>
<evidence type="ECO:0000256" key="7">
    <source>
        <dbReference type="ARBA" id="ARBA00023191"/>
    </source>
</evidence>
<dbReference type="RefSeq" id="WP_186905020.1">
    <property type="nucleotide sequence ID" value="NZ_JACOGD010000011.1"/>
</dbReference>
<evidence type="ECO:0000313" key="15">
    <source>
        <dbReference type="Proteomes" id="UP000654304"/>
    </source>
</evidence>
<proteinExistence type="inferred from homology"/>
<dbReference type="GO" id="GO:0016740">
    <property type="term" value="F:transferase activity"/>
    <property type="evidence" value="ECO:0007669"/>
    <property type="project" value="UniProtKB-KW"/>
</dbReference>
<evidence type="ECO:0000313" key="14">
    <source>
        <dbReference type="EMBL" id="MBC3933444.1"/>
    </source>
</evidence>